<dbReference type="Gene3D" id="3.40.50.300">
    <property type="entry name" value="P-loop containing nucleotide triphosphate hydrolases"/>
    <property type="match status" value="1"/>
</dbReference>
<keyword evidence="2" id="KW-0547">Nucleotide-binding</keyword>
<dbReference type="EMBL" id="CACVKT020005560">
    <property type="protein sequence ID" value="CAC5395674.1"/>
    <property type="molecule type" value="Genomic_DNA"/>
</dbReference>
<dbReference type="OrthoDB" id="431287at2759"/>
<proteinExistence type="inferred from homology"/>
<dbReference type="InterPro" id="IPR045058">
    <property type="entry name" value="GIMA/IAN/Toc"/>
</dbReference>
<evidence type="ECO:0000259" key="4">
    <source>
        <dbReference type="PROSITE" id="PS51720"/>
    </source>
</evidence>
<dbReference type="InterPro" id="IPR027417">
    <property type="entry name" value="P-loop_NTPase"/>
</dbReference>
<protein>
    <recommendedName>
        <fullName evidence="4">AIG1-type G domain-containing protein</fullName>
    </recommendedName>
</protein>
<evidence type="ECO:0000256" key="1">
    <source>
        <dbReference type="ARBA" id="ARBA00008535"/>
    </source>
</evidence>
<gene>
    <name evidence="5" type="ORF">MCOR_30317</name>
</gene>
<dbReference type="PANTHER" id="PTHR10903">
    <property type="entry name" value="GTPASE, IMAP FAMILY MEMBER-RELATED"/>
    <property type="match status" value="1"/>
</dbReference>
<reference evidence="5 6" key="1">
    <citation type="submission" date="2020-06" db="EMBL/GenBank/DDBJ databases">
        <authorList>
            <person name="Li R."/>
            <person name="Bekaert M."/>
        </authorList>
    </citation>
    <scope>NUCLEOTIDE SEQUENCE [LARGE SCALE GENOMIC DNA]</scope>
    <source>
        <strain evidence="6">wild</strain>
    </source>
</reference>
<dbReference type="SUPFAM" id="SSF52540">
    <property type="entry name" value="P-loop containing nucleoside triphosphate hydrolases"/>
    <property type="match status" value="1"/>
</dbReference>
<dbReference type="Proteomes" id="UP000507470">
    <property type="component" value="Unassembled WGS sequence"/>
</dbReference>
<organism evidence="5 6">
    <name type="scientific">Mytilus coruscus</name>
    <name type="common">Sea mussel</name>
    <dbReference type="NCBI Taxonomy" id="42192"/>
    <lineage>
        <taxon>Eukaryota</taxon>
        <taxon>Metazoa</taxon>
        <taxon>Spiralia</taxon>
        <taxon>Lophotrochozoa</taxon>
        <taxon>Mollusca</taxon>
        <taxon>Bivalvia</taxon>
        <taxon>Autobranchia</taxon>
        <taxon>Pteriomorphia</taxon>
        <taxon>Mytilida</taxon>
        <taxon>Mytiloidea</taxon>
        <taxon>Mytilidae</taxon>
        <taxon>Mytilinae</taxon>
        <taxon>Mytilus</taxon>
    </lineage>
</organism>
<accession>A0A6J8CKS9</accession>
<keyword evidence="6" id="KW-1185">Reference proteome</keyword>
<name>A0A6J8CKS9_MYTCO</name>
<evidence type="ECO:0000313" key="5">
    <source>
        <dbReference type="EMBL" id="CAC5395674.1"/>
    </source>
</evidence>
<evidence type="ECO:0000256" key="3">
    <source>
        <dbReference type="ARBA" id="ARBA00023134"/>
    </source>
</evidence>
<dbReference type="PROSITE" id="PS51720">
    <property type="entry name" value="G_AIG1"/>
    <property type="match status" value="1"/>
</dbReference>
<feature type="domain" description="AIG1-type G" evidence="4">
    <location>
        <begin position="25"/>
        <end position="158"/>
    </location>
</feature>
<keyword evidence="3" id="KW-0342">GTP-binding</keyword>
<dbReference type="GO" id="GO:0005525">
    <property type="term" value="F:GTP binding"/>
    <property type="evidence" value="ECO:0007669"/>
    <property type="project" value="UniProtKB-KW"/>
</dbReference>
<evidence type="ECO:0000256" key="2">
    <source>
        <dbReference type="ARBA" id="ARBA00022741"/>
    </source>
</evidence>
<dbReference type="Pfam" id="PF04548">
    <property type="entry name" value="AIG1"/>
    <property type="match status" value="1"/>
</dbReference>
<comment type="similarity">
    <text evidence="1">Belongs to the TRAFAC class TrmE-Era-EngA-EngB-Septin-like GTPase superfamily. AIG1/Toc34/Toc159-like paraseptin GTPase family. IAN subfamily.</text>
</comment>
<evidence type="ECO:0000313" key="6">
    <source>
        <dbReference type="Proteomes" id="UP000507470"/>
    </source>
</evidence>
<sequence>MKYHYSGPSIGKSFVYNKHELFPLKRALRIVIIGKTGAGKRAVSDIILKNRTHFISSYLASASKFEHAIVLGRQVLIIDTPGLLDTSKEKNEFLCEITSDNNKSAPYAVILVLPVDRFTDEYVLTVEQLSKHFGEKLFKHTLVALMASMIMNEKGKTK</sequence>
<dbReference type="AlphaFoldDB" id="A0A6J8CKS9"/>
<dbReference type="InterPro" id="IPR006703">
    <property type="entry name" value="G_AIG1"/>
</dbReference>
<dbReference type="PANTHER" id="PTHR10903:SF184">
    <property type="entry name" value="GTP-BINDING PROTEIN A"/>
    <property type="match status" value="1"/>
</dbReference>